<dbReference type="PROSITE" id="PS51764">
    <property type="entry name" value="GH26"/>
    <property type="match status" value="1"/>
</dbReference>
<dbReference type="InterPro" id="IPR022790">
    <property type="entry name" value="GH26_dom"/>
</dbReference>
<dbReference type="Pfam" id="PF00353">
    <property type="entry name" value="HemolysinCabind"/>
    <property type="match status" value="3"/>
</dbReference>
<dbReference type="InterPro" id="IPR001343">
    <property type="entry name" value="Hemolysn_Ca-bd"/>
</dbReference>
<dbReference type="GO" id="GO:0016787">
    <property type="term" value="F:hydrolase activity"/>
    <property type="evidence" value="ECO:0007669"/>
    <property type="project" value="UniProtKB-KW"/>
</dbReference>
<dbReference type="Gene3D" id="3.20.20.80">
    <property type="entry name" value="Glycosidases"/>
    <property type="match status" value="1"/>
</dbReference>
<proteinExistence type="inferred from homology"/>
<accession>A0ABV7G860</accession>
<feature type="domain" description="GH26" evidence="5">
    <location>
        <begin position="1"/>
        <end position="284"/>
    </location>
</feature>
<dbReference type="EMBL" id="JBHRTN010000029">
    <property type="protein sequence ID" value="MFC3127704.1"/>
    <property type="molecule type" value="Genomic_DNA"/>
</dbReference>
<keyword evidence="2 3" id="KW-0326">Glycosidase</keyword>
<gene>
    <name evidence="6" type="ORF">ACFOD4_21785</name>
</gene>
<dbReference type="Pfam" id="PF02156">
    <property type="entry name" value="Glyco_hydro_26"/>
    <property type="match status" value="1"/>
</dbReference>
<feature type="active site" description="Proton donor" evidence="3">
    <location>
        <position position="109"/>
    </location>
</feature>
<dbReference type="Gene3D" id="2.150.10.10">
    <property type="entry name" value="Serralysin-like metalloprotease, C-terminal"/>
    <property type="match status" value="3"/>
</dbReference>
<evidence type="ECO:0000313" key="6">
    <source>
        <dbReference type="EMBL" id="MFC3127704.1"/>
    </source>
</evidence>
<dbReference type="RefSeq" id="WP_379599817.1">
    <property type="nucleotide sequence ID" value="NZ_JBHRTN010000029.1"/>
</dbReference>
<dbReference type="Proteomes" id="UP001595593">
    <property type="component" value="Unassembled WGS sequence"/>
</dbReference>
<dbReference type="SUPFAM" id="SSF51445">
    <property type="entry name" value="(Trans)glycosidases"/>
    <property type="match status" value="1"/>
</dbReference>
<feature type="compositionally biased region" description="Polar residues" evidence="4">
    <location>
        <begin position="323"/>
        <end position="337"/>
    </location>
</feature>
<evidence type="ECO:0000256" key="3">
    <source>
        <dbReference type="PROSITE-ProRule" id="PRU01100"/>
    </source>
</evidence>
<dbReference type="SUPFAM" id="SSF51120">
    <property type="entry name" value="beta-Roll"/>
    <property type="match status" value="3"/>
</dbReference>
<evidence type="ECO:0000313" key="7">
    <source>
        <dbReference type="Proteomes" id="UP001595593"/>
    </source>
</evidence>
<keyword evidence="7" id="KW-1185">Reference proteome</keyword>
<reference evidence="7" key="1">
    <citation type="journal article" date="2019" name="Int. J. Syst. Evol. Microbiol.">
        <title>The Global Catalogue of Microorganisms (GCM) 10K type strain sequencing project: providing services to taxonomists for standard genome sequencing and annotation.</title>
        <authorList>
            <consortium name="The Broad Institute Genomics Platform"/>
            <consortium name="The Broad Institute Genome Sequencing Center for Infectious Disease"/>
            <person name="Wu L."/>
            <person name="Ma J."/>
        </authorList>
    </citation>
    <scope>NUCLEOTIDE SEQUENCE [LARGE SCALE GENOMIC DNA]</scope>
    <source>
        <strain evidence="7">KCTC 52094</strain>
    </source>
</reference>
<organism evidence="6 7">
    <name type="scientific">Teichococcus globiformis</name>
    <dbReference type="NCBI Taxonomy" id="2307229"/>
    <lineage>
        <taxon>Bacteria</taxon>
        <taxon>Pseudomonadati</taxon>
        <taxon>Pseudomonadota</taxon>
        <taxon>Alphaproteobacteria</taxon>
        <taxon>Acetobacterales</taxon>
        <taxon>Roseomonadaceae</taxon>
        <taxon>Roseomonas</taxon>
    </lineage>
</organism>
<feature type="compositionally biased region" description="Polar residues" evidence="4">
    <location>
        <begin position="298"/>
        <end position="308"/>
    </location>
</feature>
<comment type="caution">
    <text evidence="6">The sequence shown here is derived from an EMBL/GenBank/DDBJ whole genome shotgun (WGS) entry which is preliminary data.</text>
</comment>
<keyword evidence="1 3" id="KW-0378">Hydrolase</keyword>
<sequence length="921" mass="98591">MTALGVYVDNNRQHVYSFEQWLGREVDFVHGVIGFQSWDDYISSASWSVNSLWKNLGRDVHWSVPLISKDGNLWDAAQGDYKHYYEKVAQTILSGTPGTDKIYVRTGWEANGTWFFWNAIGKEEAFKGAFREFVETFRSVSDRFIFEWNVAQASGGLDPATIYPGDEWVDIIGMDFYYKPEFHGYDAAKGFAYIRDDVYGLQWLENFAKLHGKPTSYSEWGVQGDYSAEFVNLARQWFDSHDVVLQSYWDSNADYPGMLSDNSDPTTGAAYKEAFSGPSTVKLPEGGGASAPAPTLPESGNSTTQTAVSGSWKFQSWGGSDWTGTSANDWHQSSGNGDTMKGGYGDDTYIVTSANDTVIELPGQGVDTVITWLSYTLPANVENLVLTGQGWVSGTGNDLANIIIGNDAPNVLNGKGGNNTLTGGGGADTFVVEKGSGHNTITDFTSGQDKIRLDGFIFESFAALKAAGIQSGSNTVLDLGGGQKLTLQNFKLSALTAGDVQTSYKPVIQDTTVAKASAAWTVQSWGSANWMGSDANDWHQSGGKVGETMRGGNGDDTYYVMHASDKIIETANGGIDTVVTWLSYTLPDHVENLILTGHGWANGTGNSQANIIIGNDAPNVLNGKGGNNILTGGGGTDTFIIEKGVGHNTITDFTSGEDKIKLDGFSFTSFAALKAAGIQSGSHTILNLTDTQTLTLQNFQLANLGSGDVSTTYTPAPIAPPPASSMAKASAAWTKQSWGGSNWVGTDGHDWHQSGGTVGETMRGGNGDDTYSVMHRDDKVIETANGGIDTVVTWLGEYTLPDHVENLTFYGHSWSKGTGNNLDNIIIGNDSPNVLNGKGGNNILTGGGGADTFVIEKGFGHNTITDFARGEDKLQLSGFGKSAWLQHSSGNIFSVHGSDGSTQYVTLQGVTSISSNDYAFV</sequence>
<protein>
    <submittedName>
        <fullName evidence="6">Glycosyl hydrolase</fullName>
    </submittedName>
</protein>
<dbReference type="PRINTS" id="PR00313">
    <property type="entry name" value="CABNDNGRPT"/>
</dbReference>
<dbReference type="InterPro" id="IPR011049">
    <property type="entry name" value="Serralysin-like_metalloprot_C"/>
</dbReference>
<name>A0ABV7G860_9PROT</name>
<evidence type="ECO:0000256" key="4">
    <source>
        <dbReference type="SAM" id="MobiDB-lite"/>
    </source>
</evidence>
<comment type="similarity">
    <text evidence="3">Belongs to the glycosyl hydrolase 26 family.</text>
</comment>
<evidence type="ECO:0000256" key="2">
    <source>
        <dbReference type="ARBA" id="ARBA00023295"/>
    </source>
</evidence>
<evidence type="ECO:0000259" key="5">
    <source>
        <dbReference type="PROSITE" id="PS51764"/>
    </source>
</evidence>
<feature type="region of interest" description="Disordered" evidence="4">
    <location>
        <begin position="279"/>
        <end position="308"/>
    </location>
</feature>
<feature type="region of interest" description="Disordered" evidence="4">
    <location>
        <begin position="323"/>
        <end position="342"/>
    </location>
</feature>
<feature type="active site" description="Nucleophile" evidence="3">
    <location>
        <position position="219"/>
    </location>
</feature>
<dbReference type="InterPro" id="IPR017853">
    <property type="entry name" value="GH"/>
</dbReference>
<evidence type="ECO:0000256" key="1">
    <source>
        <dbReference type="ARBA" id="ARBA00022801"/>
    </source>
</evidence>